<name>A0A5C5WL30_9BACT</name>
<dbReference type="AlphaFoldDB" id="A0A5C5WL30"/>
<feature type="transmembrane region" description="Helical" evidence="1">
    <location>
        <begin position="6"/>
        <end position="21"/>
    </location>
</feature>
<accession>A0A5C5WL30</accession>
<gene>
    <name evidence="2" type="ORF">Pla22_41140</name>
</gene>
<proteinExistence type="predicted"/>
<keyword evidence="3" id="KW-1185">Reference proteome</keyword>
<evidence type="ECO:0000313" key="3">
    <source>
        <dbReference type="Proteomes" id="UP000316598"/>
    </source>
</evidence>
<feature type="transmembrane region" description="Helical" evidence="1">
    <location>
        <begin position="85"/>
        <end position="107"/>
    </location>
</feature>
<organism evidence="2 3">
    <name type="scientific">Rubripirellula amarantea</name>
    <dbReference type="NCBI Taxonomy" id="2527999"/>
    <lineage>
        <taxon>Bacteria</taxon>
        <taxon>Pseudomonadati</taxon>
        <taxon>Planctomycetota</taxon>
        <taxon>Planctomycetia</taxon>
        <taxon>Pirellulales</taxon>
        <taxon>Pirellulaceae</taxon>
        <taxon>Rubripirellula</taxon>
    </lineage>
</organism>
<dbReference type="RefSeq" id="WP_146516409.1">
    <property type="nucleotide sequence ID" value="NZ_SJPI01000002.1"/>
</dbReference>
<dbReference type="InterPro" id="IPR019253">
    <property type="entry name" value="DUF2244_TM"/>
</dbReference>
<keyword evidence="1" id="KW-0472">Membrane</keyword>
<dbReference type="EMBL" id="SJPI01000002">
    <property type="protein sequence ID" value="TWT51337.1"/>
    <property type="molecule type" value="Genomic_DNA"/>
</dbReference>
<feature type="transmembrane region" description="Helical" evidence="1">
    <location>
        <begin position="61"/>
        <end position="79"/>
    </location>
</feature>
<protein>
    <submittedName>
        <fullName evidence="2">Uncharacterized protein</fullName>
    </submittedName>
</protein>
<keyword evidence="1" id="KW-1133">Transmembrane helix</keyword>
<evidence type="ECO:0000256" key="1">
    <source>
        <dbReference type="SAM" id="Phobius"/>
    </source>
</evidence>
<dbReference type="Pfam" id="PF10003">
    <property type="entry name" value="DUF2244"/>
    <property type="match status" value="1"/>
</dbReference>
<dbReference type="OrthoDB" id="284519at2"/>
<dbReference type="Proteomes" id="UP000316598">
    <property type="component" value="Unassembled WGS sequence"/>
</dbReference>
<comment type="caution">
    <text evidence="2">The sequence shown here is derived from an EMBL/GenBank/DDBJ whole genome shotgun (WGS) entry which is preliminary data.</text>
</comment>
<reference evidence="2 3" key="1">
    <citation type="submission" date="2019-02" db="EMBL/GenBank/DDBJ databases">
        <title>Deep-cultivation of Planctomycetes and their phenomic and genomic characterization uncovers novel biology.</title>
        <authorList>
            <person name="Wiegand S."/>
            <person name="Jogler M."/>
            <person name="Boedeker C."/>
            <person name="Pinto D."/>
            <person name="Vollmers J."/>
            <person name="Rivas-Marin E."/>
            <person name="Kohn T."/>
            <person name="Peeters S.H."/>
            <person name="Heuer A."/>
            <person name="Rast P."/>
            <person name="Oberbeckmann S."/>
            <person name="Bunk B."/>
            <person name="Jeske O."/>
            <person name="Meyerdierks A."/>
            <person name="Storesund J.E."/>
            <person name="Kallscheuer N."/>
            <person name="Luecker S."/>
            <person name="Lage O.M."/>
            <person name="Pohl T."/>
            <person name="Merkel B.J."/>
            <person name="Hornburger P."/>
            <person name="Mueller R.-W."/>
            <person name="Bruemmer F."/>
            <person name="Labrenz M."/>
            <person name="Spormann A.M."/>
            <person name="Op Den Camp H."/>
            <person name="Overmann J."/>
            <person name="Amann R."/>
            <person name="Jetten M.S.M."/>
            <person name="Mascher T."/>
            <person name="Medema M.H."/>
            <person name="Devos D.P."/>
            <person name="Kaster A.-K."/>
            <person name="Ovreas L."/>
            <person name="Rohde M."/>
            <person name="Galperin M.Y."/>
            <person name="Jogler C."/>
        </authorList>
    </citation>
    <scope>NUCLEOTIDE SEQUENCE [LARGE SCALE GENOMIC DNA]</scope>
    <source>
        <strain evidence="2 3">Pla22</strain>
    </source>
</reference>
<evidence type="ECO:0000313" key="2">
    <source>
        <dbReference type="EMBL" id="TWT51337.1"/>
    </source>
</evidence>
<sequence precursor="true">MFAGSLVLSFTLIAFAFWLQWNEKLGWPQEQADLNRAMHPLIGSDLDRDYYRRRSSSRARIHWIIGICGVLILIAAIAGHGVIWVGAWMCVMFALVCVVLLALLDAFRTHRYHKNKLPQVRDHVLGEDS</sequence>
<keyword evidence="1" id="KW-0812">Transmembrane</keyword>